<comment type="caution">
    <text evidence="1">The sequence shown here is derived from an EMBL/GenBank/DDBJ whole genome shotgun (WGS) entry which is preliminary data.</text>
</comment>
<dbReference type="Proteomes" id="UP000593578">
    <property type="component" value="Unassembled WGS sequence"/>
</dbReference>
<proteinExistence type="predicted"/>
<dbReference type="AlphaFoldDB" id="A0A7J8Q2X4"/>
<reference evidence="1 2" key="1">
    <citation type="journal article" date="2019" name="Genome Biol. Evol.">
        <title>Insights into the evolution of the New World diploid cottons (Gossypium, subgenus Houzingenia) based on genome sequencing.</title>
        <authorList>
            <person name="Grover C.E."/>
            <person name="Arick M.A. 2nd"/>
            <person name="Thrash A."/>
            <person name="Conover J.L."/>
            <person name="Sanders W.S."/>
            <person name="Peterson D.G."/>
            <person name="Frelichowski J.E."/>
            <person name="Scheffler J.A."/>
            <person name="Scheffler B.E."/>
            <person name="Wendel J.F."/>
        </authorList>
    </citation>
    <scope>NUCLEOTIDE SEQUENCE [LARGE SCALE GENOMIC DNA]</scope>
    <source>
        <strain evidence="1">8</strain>
        <tissue evidence="1">Leaf</tissue>
    </source>
</reference>
<organism evidence="1 2">
    <name type="scientific">Gossypium raimondii</name>
    <name type="common">Peruvian cotton</name>
    <name type="synonym">Gossypium klotzschianum subsp. raimondii</name>
    <dbReference type="NCBI Taxonomy" id="29730"/>
    <lineage>
        <taxon>Eukaryota</taxon>
        <taxon>Viridiplantae</taxon>
        <taxon>Streptophyta</taxon>
        <taxon>Embryophyta</taxon>
        <taxon>Tracheophyta</taxon>
        <taxon>Spermatophyta</taxon>
        <taxon>Magnoliopsida</taxon>
        <taxon>eudicotyledons</taxon>
        <taxon>Gunneridae</taxon>
        <taxon>Pentapetalae</taxon>
        <taxon>rosids</taxon>
        <taxon>malvids</taxon>
        <taxon>Malvales</taxon>
        <taxon>Malvaceae</taxon>
        <taxon>Malvoideae</taxon>
        <taxon>Gossypium</taxon>
    </lineage>
</organism>
<gene>
    <name evidence="1" type="ORF">Gorai_012726</name>
</gene>
<accession>A0A7J8Q2X4</accession>
<evidence type="ECO:0000313" key="1">
    <source>
        <dbReference type="EMBL" id="MBA0595877.1"/>
    </source>
</evidence>
<dbReference type="EMBL" id="JABEZZ010000009">
    <property type="protein sequence ID" value="MBA0595877.1"/>
    <property type="molecule type" value="Genomic_DNA"/>
</dbReference>
<evidence type="ECO:0000313" key="2">
    <source>
        <dbReference type="Proteomes" id="UP000593578"/>
    </source>
</evidence>
<name>A0A7J8Q2X4_GOSRA</name>
<sequence>MVVIAEWSQRRKQKTGVHQKETCLTLKHQQKKISMLTLHSFVLPKLL</sequence>
<protein>
    <submittedName>
        <fullName evidence="1">Uncharacterized protein</fullName>
    </submittedName>
</protein>